<proteinExistence type="predicted"/>
<dbReference type="STRING" id="717605.Theco_0501"/>
<dbReference type="PROSITE" id="PS51175">
    <property type="entry name" value="CBM6"/>
    <property type="match status" value="1"/>
</dbReference>
<dbReference type="RefSeq" id="WP_015253478.1">
    <property type="nucleotide sequence ID" value="NC_019897.1"/>
</dbReference>
<dbReference type="HOGENOM" id="CLU_1115340_0_0_9"/>
<dbReference type="GO" id="GO:0030246">
    <property type="term" value="F:carbohydrate binding"/>
    <property type="evidence" value="ECO:0007669"/>
    <property type="project" value="InterPro"/>
</dbReference>
<dbReference type="Proteomes" id="UP000010795">
    <property type="component" value="Chromosome"/>
</dbReference>
<keyword evidence="5" id="KW-1185">Reference proteome</keyword>
<evidence type="ECO:0000256" key="1">
    <source>
        <dbReference type="ARBA" id="ARBA00022801"/>
    </source>
</evidence>
<evidence type="ECO:0000313" key="5">
    <source>
        <dbReference type="Proteomes" id="UP000010795"/>
    </source>
</evidence>
<dbReference type="Pfam" id="PF02156">
    <property type="entry name" value="Glyco_hydro_26"/>
    <property type="match status" value="1"/>
</dbReference>
<dbReference type="Gene3D" id="2.60.120.260">
    <property type="entry name" value="Galactose-binding domain-like"/>
    <property type="match status" value="1"/>
</dbReference>
<evidence type="ECO:0000256" key="2">
    <source>
        <dbReference type="ARBA" id="ARBA00023295"/>
    </source>
</evidence>
<dbReference type="eggNOG" id="COG4124">
    <property type="taxonomic scope" value="Bacteria"/>
</dbReference>
<gene>
    <name evidence="4" type="ordered locus">Theco_0501</name>
</gene>
<dbReference type="CDD" id="cd04086">
    <property type="entry name" value="CBM35_mannanase-like"/>
    <property type="match status" value="1"/>
</dbReference>
<evidence type="ECO:0000259" key="3">
    <source>
        <dbReference type="PROSITE" id="PS51175"/>
    </source>
</evidence>
<dbReference type="Gene3D" id="3.20.20.80">
    <property type="entry name" value="Glycosidases"/>
    <property type="match status" value="1"/>
</dbReference>
<keyword evidence="2" id="KW-0326">Glycosidase</keyword>
<dbReference type="AlphaFoldDB" id="L0EAN7"/>
<dbReference type="EMBL" id="CP003255">
    <property type="protein sequence ID" value="AGA56714.1"/>
    <property type="molecule type" value="Genomic_DNA"/>
</dbReference>
<dbReference type="InterPro" id="IPR022790">
    <property type="entry name" value="GH26_dom"/>
</dbReference>
<feature type="domain" description="CBM6" evidence="3">
    <location>
        <begin position="39"/>
        <end position="157"/>
    </location>
</feature>
<organism evidence="4 5">
    <name type="scientific">Thermobacillus composti (strain DSM 18247 / JCM 13945 / KWC4)</name>
    <dbReference type="NCBI Taxonomy" id="717605"/>
    <lineage>
        <taxon>Bacteria</taxon>
        <taxon>Bacillati</taxon>
        <taxon>Bacillota</taxon>
        <taxon>Bacilli</taxon>
        <taxon>Bacillales</taxon>
        <taxon>Paenibacillaceae</taxon>
        <taxon>Thermobacillus</taxon>
    </lineage>
</organism>
<name>L0EAN7_THECK</name>
<dbReference type="InterPro" id="IPR005084">
    <property type="entry name" value="CBM6"/>
</dbReference>
<dbReference type="GO" id="GO:0004553">
    <property type="term" value="F:hydrolase activity, hydrolyzing O-glycosyl compounds"/>
    <property type="evidence" value="ECO:0007669"/>
    <property type="project" value="InterPro"/>
</dbReference>
<dbReference type="Pfam" id="PF16990">
    <property type="entry name" value="CBM_35"/>
    <property type="match status" value="1"/>
</dbReference>
<dbReference type="SUPFAM" id="SSF49785">
    <property type="entry name" value="Galactose-binding domain-like"/>
    <property type="match status" value="1"/>
</dbReference>
<protein>
    <submittedName>
        <fullName evidence="4">Glycosyl hydrolase family 26</fullName>
    </submittedName>
</protein>
<keyword evidence="1 4" id="KW-0378">Hydrolase</keyword>
<evidence type="ECO:0000313" key="4">
    <source>
        <dbReference type="EMBL" id="AGA56714.1"/>
    </source>
</evidence>
<dbReference type="KEGG" id="tco:Theco_0501"/>
<reference evidence="5" key="1">
    <citation type="submission" date="2012-01" db="EMBL/GenBank/DDBJ databases">
        <title>Complete sequence of chromosome of Thermobacillus composti KWC4.</title>
        <authorList>
            <person name="Lucas S."/>
            <person name="Han J."/>
            <person name="Lapidus A."/>
            <person name="Cheng J.-F."/>
            <person name="Goodwin L."/>
            <person name="Pitluck S."/>
            <person name="Peters L."/>
            <person name="Ovchinnikova G."/>
            <person name="Teshima H."/>
            <person name="Detter J.C."/>
            <person name="Han C."/>
            <person name="Tapia R."/>
            <person name="Land M."/>
            <person name="Hauser L."/>
            <person name="Kyrpides N."/>
            <person name="Ivanova N."/>
            <person name="Pagani I."/>
            <person name="Anderson I."/>
            <person name="Woyke T."/>
        </authorList>
    </citation>
    <scope>NUCLEOTIDE SEQUENCE [LARGE SCALE GENOMIC DNA]</scope>
    <source>
        <strain evidence="5">DSM 18247 / JCM 13945 / KWC4</strain>
    </source>
</reference>
<accession>L0EAN7</accession>
<dbReference type="InterPro" id="IPR008979">
    <property type="entry name" value="Galactose-bd-like_sf"/>
</dbReference>
<sequence>MSKARQVLWTGAAAAAVTAAAAAFLLLKEPQPEKEMQPLLFEAEAGVLNGVHAAAELSGYSGDGYVTGFDDDEDSLTVFVEAPEDGLYDMWVGYSSPGGDKYTMLSLDDRQAAEIRLAASGTFTEAYAGKWLLRTGRNEVLISRNWGWYNMDYIKIRKARKRPEHRVVRRLVNPDATPETEELLLAAMTENGPIPDPDLLVKTETHWSWFCTWNGDFINDGIQNSEDHIRHVLHHEYVLTLDEVKELRS</sequence>